<dbReference type="KEGG" id="ntg:NSCAC_1693"/>
<evidence type="ECO:0000313" key="3">
    <source>
        <dbReference type="EMBL" id="CAB1277487.1"/>
    </source>
</evidence>
<keyword evidence="2" id="KW-0812">Transmembrane</keyword>
<evidence type="ECO:0008006" key="5">
    <source>
        <dbReference type="Google" id="ProtNLM"/>
    </source>
</evidence>
<evidence type="ECO:0000256" key="1">
    <source>
        <dbReference type="ARBA" id="ARBA00010894"/>
    </source>
</evidence>
<dbReference type="PANTHER" id="PTHR33219">
    <property type="entry name" value="YLMG HOMOLOG PROTEIN 2, CHLOROPLASTIC"/>
    <property type="match status" value="1"/>
</dbReference>
<accession>A0A7G1QCN4</accession>
<feature type="transmembrane region" description="Helical" evidence="2">
    <location>
        <begin position="6"/>
        <end position="31"/>
    </location>
</feature>
<feature type="transmembrane region" description="Helical" evidence="2">
    <location>
        <begin position="163"/>
        <end position="183"/>
    </location>
</feature>
<dbReference type="Proteomes" id="UP000516072">
    <property type="component" value="Chromosome"/>
</dbReference>
<dbReference type="GO" id="GO:0016020">
    <property type="term" value="C:membrane"/>
    <property type="evidence" value="ECO:0007669"/>
    <property type="project" value="InterPro"/>
</dbReference>
<keyword evidence="2" id="KW-0472">Membrane</keyword>
<evidence type="ECO:0000313" key="4">
    <source>
        <dbReference type="Proteomes" id="UP000516072"/>
    </source>
</evidence>
<feature type="transmembrane region" description="Helical" evidence="2">
    <location>
        <begin position="64"/>
        <end position="85"/>
    </location>
</feature>
<keyword evidence="4" id="KW-1185">Reference proteome</keyword>
<keyword evidence="2" id="KW-1133">Transmembrane helix</keyword>
<name>A0A7G1QCN4_9GAMM</name>
<dbReference type="AlphaFoldDB" id="A0A7G1QCN4"/>
<comment type="similarity">
    <text evidence="1">Belongs to the YggT family.</text>
</comment>
<dbReference type="InterPro" id="IPR003425">
    <property type="entry name" value="CCB3/YggT"/>
</dbReference>
<protein>
    <recommendedName>
        <fullName evidence="5">YGGT family protein</fullName>
    </recommendedName>
</protein>
<reference evidence="3 4" key="1">
    <citation type="submission" date="2020-03" db="EMBL/GenBank/DDBJ databases">
        <authorList>
            <person name="Picone N."/>
        </authorList>
    </citation>
    <scope>NUCLEOTIDE SEQUENCE [LARGE SCALE GENOMIC DNA]</scope>
    <source>
        <strain evidence="3">NSCAC1</strain>
    </source>
</reference>
<organism evidence="3 4">
    <name type="scientific">Candidatus Nitrosacidococcus tergens</name>
    <dbReference type="NCBI Taxonomy" id="553981"/>
    <lineage>
        <taxon>Bacteria</taxon>
        <taxon>Pseudomonadati</taxon>
        <taxon>Pseudomonadota</taxon>
        <taxon>Gammaproteobacteria</taxon>
        <taxon>Chromatiales</taxon>
        <taxon>Chromatiaceae</taxon>
        <taxon>Candidatus Nitrosacidococcus</taxon>
    </lineage>
</organism>
<dbReference type="Pfam" id="PF02325">
    <property type="entry name" value="CCB3_YggT"/>
    <property type="match status" value="2"/>
</dbReference>
<dbReference type="EMBL" id="LR778175">
    <property type="protein sequence ID" value="CAB1277487.1"/>
    <property type="molecule type" value="Genomic_DNA"/>
</dbReference>
<dbReference type="PANTHER" id="PTHR33219:SF14">
    <property type="entry name" value="PROTEIN COFACTOR ASSEMBLY OF COMPLEX C SUBUNIT B CCB3, CHLOROPLASTIC-RELATED"/>
    <property type="match status" value="1"/>
</dbReference>
<proteinExistence type="inferred from homology"/>
<gene>
    <name evidence="3" type="ORF">NSCAC_1693</name>
</gene>
<sequence>MPNHYFINPLIFTIDILFSCYILAVMLRLFLQWVRTDFHNPVAQFLITVTQPALRPLRRYIPPVGNIDTACIALLLILALVKLAIIASLTFGIPSLFTLFMASIGDLIGIGFKILEMAIIFRAVLSWIMPNSYNPALIPLYHLTDPILRPVQNLIPLISGIDLSPIAALIGLEILSMFIDPLFPHFI</sequence>
<evidence type="ECO:0000256" key="2">
    <source>
        <dbReference type="SAM" id="Phobius"/>
    </source>
</evidence>